<dbReference type="AlphaFoldDB" id="A0A916K589"/>
<evidence type="ECO:0000313" key="3">
    <source>
        <dbReference type="Proteomes" id="UP000693672"/>
    </source>
</evidence>
<reference evidence="2" key="1">
    <citation type="submission" date="2021-06" db="EMBL/GenBank/DDBJ databases">
        <authorList>
            <person name="Criscuolo A."/>
        </authorList>
    </citation>
    <scope>NUCLEOTIDE SEQUENCE</scope>
    <source>
        <strain evidence="2">CIP111600</strain>
    </source>
</reference>
<dbReference type="InterPro" id="IPR006059">
    <property type="entry name" value="SBP"/>
</dbReference>
<name>A0A916K589_9BACL</name>
<gene>
    <name evidence="2" type="ORF">PAESOLCIP111_03401</name>
</gene>
<evidence type="ECO:0008006" key="4">
    <source>
        <dbReference type="Google" id="ProtNLM"/>
    </source>
</evidence>
<keyword evidence="1" id="KW-0732">Signal</keyword>
<keyword evidence="3" id="KW-1185">Reference proteome</keyword>
<evidence type="ECO:0000313" key="2">
    <source>
        <dbReference type="EMBL" id="CAG7632654.1"/>
    </source>
</evidence>
<dbReference type="Proteomes" id="UP000693672">
    <property type="component" value="Unassembled WGS sequence"/>
</dbReference>
<evidence type="ECO:0000256" key="1">
    <source>
        <dbReference type="SAM" id="SignalP"/>
    </source>
</evidence>
<feature type="signal peptide" evidence="1">
    <location>
        <begin position="1"/>
        <end position="20"/>
    </location>
</feature>
<comment type="caution">
    <text evidence="2">The sequence shown here is derived from an EMBL/GenBank/DDBJ whole genome shotgun (WGS) entry which is preliminary data.</text>
</comment>
<accession>A0A916K589</accession>
<dbReference type="PANTHER" id="PTHR43649">
    <property type="entry name" value="ARABINOSE-BINDING PROTEIN-RELATED"/>
    <property type="match status" value="1"/>
</dbReference>
<dbReference type="Pfam" id="PF13416">
    <property type="entry name" value="SBP_bac_8"/>
    <property type="match status" value="1"/>
</dbReference>
<protein>
    <recommendedName>
        <fullName evidence="4">Extracellular solute-binding protein</fullName>
    </recommendedName>
</protein>
<feature type="chain" id="PRO_5039392299" description="Extracellular solute-binding protein" evidence="1">
    <location>
        <begin position="21"/>
        <end position="444"/>
    </location>
</feature>
<dbReference type="InterPro" id="IPR050490">
    <property type="entry name" value="Bact_solute-bd_prot1"/>
</dbReference>
<dbReference type="EMBL" id="CAJVAS010000014">
    <property type="protein sequence ID" value="CAG7632654.1"/>
    <property type="molecule type" value="Genomic_DNA"/>
</dbReference>
<dbReference type="RefSeq" id="WP_218093156.1">
    <property type="nucleotide sequence ID" value="NZ_CAJVAS010000014.1"/>
</dbReference>
<sequence>MKKRMIMATACWMLTSVTLAACGGNGPAPDGAAAGGKEGAVADKYANLSKPVTIVFQSAYNETDTASVEKTMFNRIRQKFPNVTPVYIQRGKGTTIQDLITAGTIPDILWGNLSSVNELILSTDLGFDLTDLAKKYNYDLSQFSPTALDGIKNTNEKGQLLGLPKNNLKPAVLFYNKDLFDKFGVPYPKDGMTWDQTYELAKKMTRMENGDQINGFTMFPNGVLRDNALSVPAMDSKEDKLQGSDQWAEIFQNLKRFFDIPGNEWKDQAKKFREGKAAMYVDLITSHGAITKSAINWDIASLPVYKEKPGVGSRIPYDYYFVTKTSANKEAAFELLTYLLSEEFQLGDAKDGMLPSTSKINILNVFGENVEGLRSKNLKALTVNKPADALPKRSQGLSPINTDMNISKAFERAVTGAEDVNTSLRKADEEIRKAAEADKAKNKK</sequence>
<dbReference type="PROSITE" id="PS51257">
    <property type="entry name" value="PROKAR_LIPOPROTEIN"/>
    <property type="match status" value="1"/>
</dbReference>
<proteinExistence type="predicted"/>
<organism evidence="2 3">
    <name type="scientific">Paenibacillus solanacearum</name>
    <dbReference type="NCBI Taxonomy" id="2048548"/>
    <lineage>
        <taxon>Bacteria</taxon>
        <taxon>Bacillati</taxon>
        <taxon>Bacillota</taxon>
        <taxon>Bacilli</taxon>
        <taxon>Bacillales</taxon>
        <taxon>Paenibacillaceae</taxon>
        <taxon>Paenibacillus</taxon>
    </lineage>
</organism>
<dbReference type="PANTHER" id="PTHR43649:SF12">
    <property type="entry name" value="DIACETYLCHITOBIOSE BINDING PROTEIN DASA"/>
    <property type="match status" value="1"/>
</dbReference>